<sequence>MNDAESPLAWLARRRDKAGNPLVSEAQFAAGERLRRDFTRGQLMPKMGIDWSLGTPAGGRGGRAGGIQELTDSALGARQRVNEALSAVGPDLSGLLVDVCCFLKGLEDVERERGWPARSGKVVLLIALSRLAGHYGYREAATGPDRSRGISHWGADDYRPVIGD</sequence>
<proteinExistence type="predicted"/>
<evidence type="ECO:0000313" key="3">
    <source>
        <dbReference type="Proteomes" id="UP001229244"/>
    </source>
</evidence>
<evidence type="ECO:0000259" key="1">
    <source>
        <dbReference type="Pfam" id="PF20057"/>
    </source>
</evidence>
<dbReference type="Pfam" id="PF20057">
    <property type="entry name" value="DUF6456"/>
    <property type="match status" value="1"/>
</dbReference>
<feature type="domain" description="DUF6456" evidence="1">
    <location>
        <begin position="2"/>
        <end position="136"/>
    </location>
</feature>
<dbReference type="Proteomes" id="UP001229244">
    <property type="component" value="Unassembled WGS sequence"/>
</dbReference>
<accession>A0AAE3VNB4</accession>
<protein>
    <recommendedName>
        <fullName evidence="1">DUF6456 domain-containing protein</fullName>
    </recommendedName>
</protein>
<dbReference type="AlphaFoldDB" id="A0AAE3VNB4"/>
<evidence type="ECO:0000313" key="2">
    <source>
        <dbReference type="EMBL" id="MDQ0315112.1"/>
    </source>
</evidence>
<dbReference type="EMBL" id="JAUSUL010000001">
    <property type="protein sequence ID" value="MDQ0315112.1"/>
    <property type="molecule type" value="Genomic_DNA"/>
</dbReference>
<dbReference type="RefSeq" id="WP_306884905.1">
    <property type="nucleotide sequence ID" value="NZ_JAUSUL010000001.1"/>
</dbReference>
<comment type="caution">
    <text evidence="2">The sequence shown here is derived from an EMBL/GenBank/DDBJ whole genome shotgun (WGS) entry which is preliminary data.</text>
</comment>
<reference evidence="2" key="1">
    <citation type="submission" date="2023-07" db="EMBL/GenBank/DDBJ databases">
        <title>Genomic Encyclopedia of Type Strains, Phase IV (KMG-IV): sequencing the most valuable type-strain genomes for metagenomic binning, comparative biology and taxonomic classification.</title>
        <authorList>
            <person name="Goeker M."/>
        </authorList>
    </citation>
    <scope>NUCLEOTIDE SEQUENCE</scope>
    <source>
        <strain evidence="2">DSM 21202</strain>
    </source>
</reference>
<name>A0AAE3VNB4_9HYPH</name>
<gene>
    <name evidence="2" type="ORF">J2S73_001549</name>
</gene>
<keyword evidence="3" id="KW-1185">Reference proteome</keyword>
<dbReference type="InterPro" id="IPR045599">
    <property type="entry name" value="DUF6456"/>
</dbReference>
<organism evidence="2 3">
    <name type="scientific">Amorphus orientalis</name>
    <dbReference type="NCBI Taxonomy" id="649198"/>
    <lineage>
        <taxon>Bacteria</taxon>
        <taxon>Pseudomonadati</taxon>
        <taxon>Pseudomonadota</taxon>
        <taxon>Alphaproteobacteria</taxon>
        <taxon>Hyphomicrobiales</taxon>
        <taxon>Amorphaceae</taxon>
        <taxon>Amorphus</taxon>
    </lineage>
</organism>